<dbReference type="WBParaSite" id="PEQ_0001343801-mRNA-1">
    <property type="protein sequence ID" value="PEQ_0001343801-mRNA-1"/>
    <property type="gene ID" value="PEQ_0001343801"/>
</dbReference>
<organism evidence="2 3">
    <name type="scientific">Parascaris equorum</name>
    <name type="common">Equine roundworm</name>
    <dbReference type="NCBI Taxonomy" id="6256"/>
    <lineage>
        <taxon>Eukaryota</taxon>
        <taxon>Metazoa</taxon>
        <taxon>Ecdysozoa</taxon>
        <taxon>Nematoda</taxon>
        <taxon>Chromadorea</taxon>
        <taxon>Rhabditida</taxon>
        <taxon>Spirurina</taxon>
        <taxon>Ascaridomorpha</taxon>
        <taxon>Ascaridoidea</taxon>
        <taxon>Ascarididae</taxon>
        <taxon>Parascaris</taxon>
    </lineage>
</organism>
<evidence type="ECO:0000256" key="1">
    <source>
        <dbReference type="SAM" id="MobiDB-lite"/>
    </source>
</evidence>
<evidence type="ECO:0000313" key="3">
    <source>
        <dbReference type="WBParaSite" id="PEQ_0001343801-mRNA-1"/>
    </source>
</evidence>
<accession>A0A914S4A3</accession>
<dbReference type="AlphaFoldDB" id="A0A914S4A3"/>
<dbReference type="Proteomes" id="UP000887564">
    <property type="component" value="Unplaced"/>
</dbReference>
<keyword evidence="2" id="KW-1185">Reference proteome</keyword>
<sequence>MQLLKRHEWDISKAHCYFSDLSNTPVRKSDGKGSRRAAASHLAQETAA</sequence>
<evidence type="ECO:0000313" key="2">
    <source>
        <dbReference type="Proteomes" id="UP000887564"/>
    </source>
</evidence>
<feature type="region of interest" description="Disordered" evidence="1">
    <location>
        <begin position="21"/>
        <end position="48"/>
    </location>
</feature>
<name>A0A914S4A3_PAREQ</name>
<proteinExistence type="predicted"/>
<reference evidence="3" key="1">
    <citation type="submission" date="2022-11" db="UniProtKB">
        <authorList>
            <consortium name="WormBaseParasite"/>
        </authorList>
    </citation>
    <scope>IDENTIFICATION</scope>
</reference>
<protein>
    <submittedName>
        <fullName evidence="3">Uncharacterized protein</fullName>
    </submittedName>
</protein>